<gene>
    <name evidence="2" type="ORF">GCM10023153_24200</name>
</gene>
<dbReference type="Proteomes" id="UP001500390">
    <property type="component" value="Unassembled WGS sequence"/>
</dbReference>
<dbReference type="PANTHER" id="PTHR43283:SF7">
    <property type="entry name" value="BETA-LACTAMASE-RELATED DOMAIN-CONTAINING PROTEIN"/>
    <property type="match status" value="1"/>
</dbReference>
<dbReference type="InterPro" id="IPR050789">
    <property type="entry name" value="Diverse_Enzym_Activities"/>
</dbReference>
<keyword evidence="3" id="KW-1185">Reference proteome</keyword>
<evidence type="ECO:0000313" key="2">
    <source>
        <dbReference type="EMBL" id="GAA4398869.1"/>
    </source>
</evidence>
<dbReference type="Gene3D" id="3.40.710.10">
    <property type="entry name" value="DD-peptidase/beta-lactamase superfamily"/>
    <property type="match status" value="1"/>
</dbReference>
<reference evidence="3" key="1">
    <citation type="journal article" date="2019" name="Int. J. Syst. Evol. Microbiol.">
        <title>The Global Catalogue of Microorganisms (GCM) 10K type strain sequencing project: providing services to taxonomists for standard genome sequencing and annotation.</title>
        <authorList>
            <consortium name="The Broad Institute Genomics Platform"/>
            <consortium name="The Broad Institute Genome Sequencing Center for Infectious Disease"/>
            <person name="Wu L."/>
            <person name="Ma J."/>
        </authorList>
    </citation>
    <scope>NUCLEOTIDE SEQUENCE [LARGE SCALE GENOMIC DNA]</scope>
    <source>
        <strain evidence="3">JCM 17738</strain>
    </source>
</reference>
<sequence length="444" mass="47923">MLRRWEASDCEPHSVVIVRHGHVVTQGWWAPYQPEHRQLLYSVSKTFLALAVALAEDEGLLGRSERLVDVFPEAAASAGPRASMITVEHCLRMSTGHHEDTLDSVAGLLGSADGAAALFLAAEPQHEPGSWFVYHNGASLMLALAVQRRTGQRLLRYLRPRLLEPLGIPSASWRNTAGRDLGFSGLHTTTDAVARLGLLLLDDGMWQGSRLLPSGWVGTASSALSDTGHHPGTPDWQHGYGYQMWRSRHDGFRADGAYGQFSLIHPRHDLVVAITACTDDAQPLLDAVWEELIPALTEAPCTAAPEAVNELARALDAAALPAPVSACEPSGPGPWVFTHEPTPEHPRLMGVEVRPHGDGWLLLVVDGEPLTITCGDGRWPDAAGVPFVAAGGWVSTGVFEATVIAVQTPHSLHLRCADGVVSARWRGYPLHGPCLAWQRDPDGD</sequence>
<proteinExistence type="predicted"/>
<dbReference type="InterPro" id="IPR001466">
    <property type="entry name" value="Beta-lactam-related"/>
</dbReference>
<feature type="domain" description="Beta-lactamase-related" evidence="1">
    <location>
        <begin position="14"/>
        <end position="276"/>
    </location>
</feature>
<organism evidence="2 3">
    <name type="scientific">Ornithinibacter aureus</name>
    <dbReference type="NCBI Taxonomy" id="622664"/>
    <lineage>
        <taxon>Bacteria</taxon>
        <taxon>Bacillati</taxon>
        <taxon>Actinomycetota</taxon>
        <taxon>Actinomycetes</taxon>
        <taxon>Micrococcales</taxon>
        <taxon>Intrasporangiaceae</taxon>
        <taxon>Ornithinibacter</taxon>
    </lineage>
</organism>
<dbReference type="InterPro" id="IPR012338">
    <property type="entry name" value="Beta-lactam/transpept-like"/>
</dbReference>
<dbReference type="EMBL" id="BAABFX010000033">
    <property type="protein sequence ID" value="GAA4398869.1"/>
    <property type="molecule type" value="Genomic_DNA"/>
</dbReference>
<evidence type="ECO:0000259" key="1">
    <source>
        <dbReference type="Pfam" id="PF00144"/>
    </source>
</evidence>
<comment type="caution">
    <text evidence="2">The sequence shown here is derived from an EMBL/GenBank/DDBJ whole genome shotgun (WGS) entry which is preliminary data.</text>
</comment>
<accession>A0ABP8K0L0</accession>
<dbReference type="PANTHER" id="PTHR43283">
    <property type="entry name" value="BETA-LACTAMASE-RELATED"/>
    <property type="match status" value="1"/>
</dbReference>
<name>A0ABP8K0L0_9MICO</name>
<evidence type="ECO:0000313" key="3">
    <source>
        <dbReference type="Proteomes" id="UP001500390"/>
    </source>
</evidence>
<dbReference type="Pfam" id="PF00144">
    <property type="entry name" value="Beta-lactamase"/>
    <property type="match status" value="1"/>
</dbReference>
<protein>
    <recommendedName>
        <fullName evidence="1">Beta-lactamase-related domain-containing protein</fullName>
    </recommendedName>
</protein>
<dbReference type="SUPFAM" id="SSF56601">
    <property type="entry name" value="beta-lactamase/transpeptidase-like"/>
    <property type="match status" value="1"/>
</dbReference>